<dbReference type="Proteomes" id="UP000001997">
    <property type="component" value="Unassembled WGS sequence"/>
</dbReference>
<dbReference type="STRING" id="294746.A5DNA1"/>
<evidence type="ECO:0000313" key="15">
    <source>
        <dbReference type="Proteomes" id="UP000001997"/>
    </source>
</evidence>
<keyword evidence="6" id="KW-0560">Oxidoreductase</keyword>
<evidence type="ECO:0000256" key="6">
    <source>
        <dbReference type="ARBA" id="ARBA00023002"/>
    </source>
</evidence>
<evidence type="ECO:0000256" key="11">
    <source>
        <dbReference type="ARBA" id="ARBA00033150"/>
    </source>
</evidence>
<evidence type="ECO:0000256" key="2">
    <source>
        <dbReference type="ARBA" id="ARBA00004164"/>
    </source>
</evidence>
<dbReference type="VEuPathDB" id="FungiDB:PGUG_04752"/>
<accession>A5DNA1</accession>
<dbReference type="eggNOG" id="KOG4149">
    <property type="taxonomic scope" value="Eukaryota"/>
</dbReference>
<dbReference type="GO" id="GO:0005743">
    <property type="term" value="C:mitochondrial inner membrane"/>
    <property type="evidence" value="ECO:0007669"/>
    <property type="project" value="UniProtKB-SubCell"/>
</dbReference>
<dbReference type="HOGENOM" id="CLU_054990_3_1_1"/>
<gene>
    <name evidence="14" type="ORF">PGUG_04752</name>
</gene>
<dbReference type="RefSeq" id="XP_001482797.2">
    <property type="nucleotide sequence ID" value="XM_001482747.1"/>
</dbReference>
<reference evidence="14 15" key="1">
    <citation type="journal article" date="2009" name="Nature">
        <title>Evolution of pathogenicity and sexual reproduction in eight Candida genomes.</title>
        <authorList>
            <person name="Butler G."/>
            <person name="Rasmussen M.D."/>
            <person name="Lin M.F."/>
            <person name="Santos M.A."/>
            <person name="Sakthikumar S."/>
            <person name="Munro C.A."/>
            <person name="Rheinbay E."/>
            <person name="Grabherr M."/>
            <person name="Forche A."/>
            <person name="Reedy J.L."/>
            <person name="Agrafioti I."/>
            <person name="Arnaud M.B."/>
            <person name="Bates S."/>
            <person name="Brown A.J."/>
            <person name="Brunke S."/>
            <person name="Costanzo M.C."/>
            <person name="Fitzpatrick D.A."/>
            <person name="de Groot P.W."/>
            <person name="Harris D."/>
            <person name="Hoyer L.L."/>
            <person name="Hube B."/>
            <person name="Klis F.M."/>
            <person name="Kodira C."/>
            <person name="Lennard N."/>
            <person name="Logue M.E."/>
            <person name="Martin R."/>
            <person name="Neiman A.M."/>
            <person name="Nikolaou E."/>
            <person name="Quail M.A."/>
            <person name="Quinn J."/>
            <person name="Santos M.C."/>
            <person name="Schmitzberger F.F."/>
            <person name="Sherlock G."/>
            <person name="Shah P."/>
            <person name="Silverstein K.A."/>
            <person name="Skrzypek M.S."/>
            <person name="Soll D."/>
            <person name="Staggs R."/>
            <person name="Stansfield I."/>
            <person name="Stumpf M.P."/>
            <person name="Sudbery P.E."/>
            <person name="Srikantha T."/>
            <person name="Zeng Q."/>
            <person name="Berman J."/>
            <person name="Berriman M."/>
            <person name="Heitman J."/>
            <person name="Gow N.A."/>
            <person name="Lorenz M.C."/>
            <person name="Birren B.W."/>
            <person name="Kellis M."/>
            <person name="Cuomo C.A."/>
        </authorList>
    </citation>
    <scope>NUCLEOTIDE SEQUENCE [LARGE SCALE GENOMIC DNA]</scope>
    <source>
        <strain evidence="15">ATCC 6260 / CBS 566 / DSM 6381 / JCM 1539 / NBRC 10279 / NRRL Y-324</strain>
    </source>
</reference>
<evidence type="ECO:0000256" key="9">
    <source>
        <dbReference type="ARBA" id="ARBA00023157"/>
    </source>
</evidence>
<name>A5DNA1_PICGU</name>
<evidence type="ECO:0000256" key="12">
    <source>
        <dbReference type="SAM" id="MobiDB-lite"/>
    </source>
</evidence>
<keyword evidence="4" id="KW-0813">Transport</keyword>
<feature type="compositionally biased region" description="Low complexity" evidence="12">
    <location>
        <begin position="204"/>
        <end position="216"/>
    </location>
</feature>
<feature type="region of interest" description="Disordered" evidence="12">
    <location>
        <begin position="167"/>
        <end position="238"/>
    </location>
</feature>
<feature type="region of interest" description="Disordered" evidence="12">
    <location>
        <begin position="73"/>
        <end position="97"/>
    </location>
</feature>
<organism evidence="14 15">
    <name type="scientific">Meyerozyma guilliermondii (strain ATCC 6260 / CBS 566 / DSM 6381 / JCM 1539 / NBRC 10279 / NRRL Y-324)</name>
    <name type="common">Yeast</name>
    <name type="synonym">Candida guilliermondii</name>
    <dbReference type="NCBI Taxonomy" id="294746"/>
    <lineage>
        <taxon>Eukaryota</taxon>
        <taxon>Fungi</taxon>
        <taxon>Dikarya</taxon>
        <taxon>Ascomycota</taxon>
        <taxon>Saccharomycotina</taxon>
        <taxon>Pichiomycetes</taxon>
        <taxon>Debaryomycetaceae</taxon>
        <taxon>Meyerozyma</taxon>
    </lineage>
</organism>
<dbReference type="EMBL" id="CH408160">
    <property type="protein sequence ID" value="EDK40654.2"/>
    <property type="molecule type" value="Genomic_DNA"/>
</dbReference>
<evidence type="ECO:0000313" key="14">
    <source>
        <dbReference type="EMBL" id="EDK40654.2"/>
    </source>
</evidence>
<dbReference type="InterPro" id="IPR010625">
    <property type="entry name" value="CHCH"/>
</dbReference>
<dbReference type="GO" id="GO:0015035">
    <property type="term" value="F:protein-disulfide reductase activity"/>
    <property type="evidence" value="ECO:0007669"/>
    <property type="project" value="InterPro"/>
</dbReference>
<dbReference type="GO" id="GO:0005758">
    <property type="term" value="C:mitochondrial intermembrane space"/>
    <property type="evidence" value="ECO:0007669"/>
    <property type="project" value="TreeGrafter"/>
</dbReference>
<dbReference type="GeneID" id="5124546"/>
<sequence length="238" mass="25664">MFRLILNNARAAMPRRSFARMYSARASSFTTNNRLYWGVGLSVVPAYIAFTQLEAVKNDAEVAASDSVKLASAEVETKDASPEAAGSEGDHSGAAYNPETGEINWDCPCLGGMAHGPCGEEFKEAFACFVYSESEPKGIDCITKFEVMRNCFREHPEHYKEELYDDEAASKAENEVEAAESAEESTQTATEKVAEKVSEKVTEAESAIASSVSAPATNEKPNKASKKTKSAETTSASV</sequence>
<dbReference type="AlphaFoldDB" id="A5DNA1"/>
<evidence type="ECO:0000256" key="1">
    <source>
        <dbReference type="ARBA" id="ARBA00001973"/>
    </source>
</evidence>
<keyword evidence="8" id="KW-0496">Mitochondrion</keyword>
<evidence type="ECO:0000256" key="8">
    <source>
        <dbReference type="ARBA" id="ARBA00023128"/>
    </source>
</evidence>
<proteinExistence type="predicted"/>
<dbReference type="Pfam" id="PF06747">
    <property type="entry name" value="CHCH"/>
    <property type="match status" value="1"/>
</dbReference>
<evidence type="ECO:0000256" key="5">
    <source>
        <dbReference type="ARBA" id="ARBA00022927"/>
    </source>
</evidence>
<keyword evidence="5" id="KW-0653">Protein transport</keyword>
<evidence type="ECO:0000256" key="4">
    <source>
        <dbReference type="ARBA" id="ARBA00022448"/>
    </source>
</evidence>
<keyword evidence="10" id="KW-0676">Redox-active center</keyword>
<keyword evidence="9" id="KW-1015">Disulfide bond</keyword>
<dbReference type="Gene3D" id="1.10.287.2900">
    <property type="match status" value="1"/>
</dbReference>
<evidence type="ECO:0000256" key="10">
    <source>
        <dbReference type="ARBA" id="ARBA00023284"/>
    </source>
</evidence>
<evidence type="ECO:0000256" key="7">
    <source>
        <dbReference type="ARBA" id="ARBA00023010"/>
    </source>
</evidence>
<dbReference type="PROSITE" id="PS51808">
    <property type="entry name" value="CHCH"/>
    <property type="match status" value="1"/>
</dbReference>
<dbReference type="PANTHER" id="PTHR21622">
    <property type="entry name" value="COILED-COIL-HELIX-COILED-COIL-HELIX DOMAIN CONTAINING 4"/>
    <property type="match status" value="1"/>
</dbReference>
<keyword evidence="7" id="KW-0811">Translocation</keyword>
<dbReference type="InterPro" id="IPR039289">
    <property type="entry name" value="CHCHD4"/>
</dbReference>
<dbReference type="OrthoDB" id="7481291at2759"/>
<protein>
    <recommendedName>
        <fullName evidence="3">Mitochondrial intermembrane space import and assembly protein 40</fullName>
    </recommendedName>
    <alternativeName>
        <fullName evidence="11">Mitochondrial import inner membrane translocase TIM40</fullName>
    </alternativeName>
</protein>
<evidence type="ECO:0000256" key="3">
    <source>
        <dbReference type="ARBA" id="ARBA00013714"/>
    </source>
</evidence>
<evidence type="ECO:0000259" key="13">
    <source>
        <dbReference type="Pfam" id="PF06747"/>
    </source>
</evidence>
<dbReference type="KEGG" id="pgu:PGUG_04752"/>
<feature type="domain" description="CHCH" evidence="13">
    <location>
        <begin position="118"/>
        <end position="153"/>
    </location>
</feature>
<dbReference type="PANTHER" id="PTHR21622:SF0">
    <property type="entry name" value="COILED-COIL-HELIX-COILED-COIL-HELIX DOMAIN CONTAINING 4"/>
    <property type="match status" value="1"/>
</dbReference>
<dbReference type="InParanoid" id="A5DNA1"/>
<dbReference type="GO" id="GO:0045041">
    <property type="term" value="P:protein import into mitochondrial intermembrane space"/>
    <property type="evidence" value="ECO:0007669"/>
    <property type="project" value="InterPro"/>
</dbReference>
<keyword evidence="15" id="KW-1185">Reference proteome</keyword>
<comment type="subcellular location">
    <subcellularLocation>
        <location evidence="2">Mitochondrion inner membrane</location>
        <topology evidence="2">Single-pass type II membrane protein</topology>
        <orientation evidence="2">Intermembrane side</orientation>
    </subcellularLocation>
</comment>
<comment type="cofactor">
    <cofactor evidence="1">
        <name>Cu(2+)</name>
        <dbReference type="ChEBI" id="CHEBI:29036"/>
    </cofactor>
</comment>
<feature type="compositionally biased region" description="Basic and acidic residues" evidence="12">
    <location>
        <begin position="192"/>
        <end position="203"/>
    </location>
</feature>